<dbReference type="EMBL" id="JXAK01000056">
    <property type="protein sequence ID" value="KIL38611.1"/>
    <property type="molecule type" value="Genomic_DNA"/>
</dbReference>
<evidence type="ECO:0008006" key="3">
    <source>
        <dbReference type="Google" id="ProtNLM"/>
    </source>
</evidence>
<dbReference type="RefSeq" id="WP_041050811.1">
    <property type="nucleotide sequence ID" value="NZ_JXAK01000056.1"/>
</dbReference>
<dbReference type="Gene3D" id="2.40.128.20">
    <property type="match status" value="1"/>
</dbReference>
<gene>
    <name evidence="1" type="ORF">SD70_25290</name>
</gene>
<name>A0ABR5AC44_9BACL</name>
<protein>
    <recommendedName>
        <fullName evidence="3">DUF1934 domain-containing protein</fullName>
    </recommendedName>
</protein>
<proteinExistence type="predicted"/>
<reference evidence="1 2" key="1">
    <citation type="submission" date="2014-12" db="EMBL/GenBank/DDBJ databases">
        <title>Draft genome sequence of Paenibacillus kamchatkensis strain B-2647.</title>
        <authorList>
            <person name="Karlyshev A.V."/>
            <person name="Kudryashova E.B."/>
        </authorList>
    </citation>
    <scope>NUCLEOTIDE SEQUENCE [LARGE SCALE GENOMIC DNA]</scope>
    <source>
        <strain evidence="1 2">VKM B-2647</strain>
    </source>
</reference>
<dbReference type="Pfam" id="PF09148">
    <property type="entry name" value="DUF1934"/>
    <property type="match status" value="1"/>
</dbReference>
<sequence length="145" mass="15981">MMTEQARPGPVRVRIAVESRSGGQRIGQEAVGDWYAKGGHAYVRYPEPAAELGRTTTVIKLETNAVKIIRQGEVRSEQTFIPGKRTIGYYETAQGKLELAVNTRSVRSSMRGPNGTALLRYDLEIAGEPAGTYTVKLTIQEERSI</sequence>
<dbReference type="Proteomes" id="UP000031967">
    <property type="component" value="Unassembled WGS sequence"/>
</dbReference>
<accession>A0ABR5AC44</accession>
<evidence type="ECO:0000313" key="1">
    <source>
        <dbReference type="EMBL" id="KIL38611.1"/>
    </source>
</evidence>
<dbReference type="InterPro" id="IPR012674">
    <property type="entry name" value="Calycin"/>
</dbReference>
<evidence type="ECO:0000313" key="2">
    <source>
        <dbReference type="Proteomes" id="UP000031967"/>
    </source>
</evidence>
<keyword evidence="2" id="KW-1185">Reference proteome</keyword>
<dbReference type="InterPro" id="IPR015231">
    <property type="entry name" value="DUF1934"/>
</dbReference>
<dbReference type="SUPFAM" id="SSF50814">
    <property type="entry name" value="Lipocalins"/>
    <property type="match status" value="1"/>
</dbReference>
<organism evidence="1 2">
    <name type="scientific">Gordoniibacillus kamchatkensis</name>
    <dbReference type="NCBI Taxonomy" id="1590651"/>
    <lineage>
        <taxon>Bacteria</taxon>
        <taxon>Bacillati</taxon>
        <taxon>Bacillota</taxon>
        <taxon>Bacilli</taxon>
        <taxon>Bacillales</taxon>
        <taxon>Paenibacillaceae</taxon>
        <taxon>Gordoniibacillus</taxon>
    </lineage>
</organism>
<comment type="caution">
    <text evidence="1">The sequence shown here is derived from an EMBL/GenBank/DDBJ whole genome shotgun (WGS) entry which is preliminary data.</text>
</comment>